<reference evidence="1 2" key="1">
    <citation type="submission" date="2018-07" db="EMBL/GenBank/DDBJ databases">
        <title>Mechanisms of high-level aminoglycoside resistance among Gram-negative pathogens in Brazil.</title>
        <authorList>
            <person name="Ballaben A.S."/>
            <person name="Darini A.L.C."/>
            <person name="Doi Y."/>
        </authorList>
    </citation>
    <scope>NUCLEOTIDE SEQUENCE [LARGE SCALE GENOMIC DNA]</scope>
    <source>
        <strain evidence="1 2">B2-305</strain>
    </source>
</reference>
<evidence type="ECO:0000313" key="1">
    <source>
        <dbReference type="EMBL" id="RCI70507.1"/>
    </source>
</evidence>
<dbReference type="AlphaFoldDB" id="A0A367LZ60"/>
<proteinExistence type="predicted"/>
<dbReference type="Proteomes" id="UP000253594">
    <property type="component" value="Unassembled WGS sequence"/>
</dbReference>
<gene>
    <name evidence="1" type="ORF">DT376_34160</name>
</gene>
<accession>A0A367LZ60</accession>
<evidence type="ECO:0000313" key="2">
    <source>
        <dbReference type="Proteomes" id="UP000253594"/>
    </source>
</evidence>
<comment type="caution">
    <text evidence="1">The sequence shown here is derived from an EMBL/GenBank/DDBJ whole genome shotgun (WGS) entry which is preliminary data.</text>
</comment>
<organism evidence="1 2">
    <name type="scientific">Pseudomonas aeruginosa</name>
    <dbReference type="NCBI Taxonomy" id="287"/>
    <lineage>
        <taxon>Bacteria</taxon>
        <taxon>Pseudomonadati</taxon>
        <taxon>Pseudomonadota</taxon>
        <taxon>Gammaproteobacteria</taxon>
        <taxon>Pseudomonadales</taxon>
        <taxon>Pseudomonadaceae</taxon>
        <taxon>Pseudomonas</taxon>
    </lineage>
</organism>
<feature type="non-terminal residue" evidence="1">
    <location>
        <position position="146"/>
    </location>
</feature>
<protein>
    <submittedName>
        <fullName evidence="1">Uncharacterized protein</fullName>
    </submittedName>
</protein>
<sequence>MIAFALACHCLSISTMPFRKHLLLPLLGLALLLGGCGPSVSYSYIPPTSDAGLHCVSQCNAEKRQCKTLAKLQQRQDEALYQAQSTAYNYCMQNSDKKKRKSCPYPQRNFDFGDDCQDEYRSCYQSCGGPLRRIVPQAGGATCGRP</sequence>
<name>A0A367LZ60_PSEAI</name>
<dbReference type="EMBL" id="QORE01002049">
    <property type="protein sequence ID" value="RCI70507.1"/>
    <property type="molecule type" value="Genomic_DNA"/>
</dbReference>